<dbReference type="RefSeq" id="WP_013910307.1">
    <property type="nucleotide sequence ID" value="NC_015682.1"/>
</dbReference>
<reference evidence="2 3" key="1">
    <citation type="journal article" date="2013" name="Genome Announc.">
        <title>Complete genome sequence of the hyperthermophilic sulfate-reducing bacterium Thermodesulfobacterium geofontis OPF15T.</title>
        <authorList>
            <person name="Elkins J.G."/>
            <person name="Hamilton-Brehm S.D."/>
            <person name="Lucas S."/>
            <person name="Han J."/>
            <person name="Lapidus A."/>
            <person name="Cheng J.F."/>
            <person name="Goodwin L.A."/>
            <person name="Pitluck S."/>
            <person name="Peters L."/>
            <person name="Mikhailova N."/>
            <person name="Davenport K.W."/>
            <person name="Detter J.C."/>
            <person name="Han C.S."/>
            <person name="Tapia R."/>
            <person name="Land M.L."/>
            <person name="Hauser L."/>
            <person name="Kyrpides N.C."/>
            <person name="Ivanova N.N."/>
            <person name="Pagani I."/>
            <person name="Bruce D."/>
            <person name="Woyke T."/>
            <person name="Cottingham R.W."/>
        </authorList>
    </citation>
    <scope>NUCLEOTIDE SEQUENCE [LARGE SCALE GENOMIC DNA]</scope>
    <source>
        <strain evidence="2 3">OPF15</strain>
    </source>
</reference>
<dbReference type="GO" id="GO:0005886">
    <property type="term" value="C:plasma membrane"/>
    <property type="evidence" value="ECO:0007669"/>
    <property type="project" value="TreeGrafter"/>
</dbReference>
<dbReference type="PANTHER" id="PTHR30441:SF8">
    <property type="entry name" value="DUF748 DOMAIN-CONTAINING PROTEIN"/>
    <property type="match status" value="1"/>
</dbReference>
<evidence type="ECO:0000313" key="2">
    <source>
        <dbReference type="EMBL" id="AEH23609.1"/>
    </source>
</evidence>
<keyword evidence="3" id="KW-1185">Reference proteome</keyword>
<dbReference type="AlphaFoldDB" id="F8C528"/>
<organism evidence="2 3">
    <name type="scientific">Thermodesulfobacterium geofontis (strain OPF15)</name>
    <dbReference type="NCBI Taxonomy" id="795359"/>
    <lineage>
        <taxon>Bacteria</taxon>
        <taxon>Pseudomonadati</taxon>
        <taxon>Thermodesulfobacteriota</taxon>
        <taxon>Thermodesulfobacteria</taxon>
        <taxon>Thermodesulfobacteriales</taxon>
        <taxon>Thermodesulfobacteriaceae</taxon>
        <taxon>Thermodesulfobacterium</taxon>
    </lineage>
</organism>
<dbReference type="KEGG" id="top:TOPB45_1531"/>
<dbReference type="InterPro" id="IPR052894">
    <property type="entry name" value="AsmA-related"/>
</dbReference>
<sequence length="1221" mass="141477">MFKKVAFIFLGFFLFLILSFFLIILNFNYLLNNPQIKNRFSNFLKENYKIELNYDEIKVKILQKKAFIKNLSFKSPQYELFLPEGNFIFSLPKILKFNFIPKKIETKNAYLKIYKTEKPFRLKDLVETFSKLHPLYLNANNTNLDYETPSGWVKFRNLNLKLRVDKNQALYELTSKADLFESINFKGRFNYRNLFSENSLEIKNLNLSNLKKIAEYGILRTSLDIKSEIVFEKDTLNLAFVISNPYVFLKRAPSEKLLGGYIEGLIISNKAQTKIDLNPLIINYPKINGSLDLVKDKGGYKVLVNAKELNFSDIESLLIKIFPENKDVKEFLNVLRGGEFYHIKIETSGKNIEDIFQIKNLTLKANLKKGKIRISELPFDFEDIQGEISLEKGVLNFEGNASINKDVALKIKVLNLDFNKKNPDLFIEGNFYSSAKDFIDILSLFMENREYFKEYEFNGRLEGAIKLKGEITNIKGEIGLLLNNLLVKIPYYKKEILIEKGNLVYDFNKIFAKNIFLSSKDVYIKDLTGELSLKNLDIDMLAKEVWISQEFVEELSKKNEKIKDLISKYNVSFDGIYFDYLKYKDNLNFLKNKDSSEVDFLNKDLIAKGNVKNISFQVPYEKEIFDLKTENLPFQYEKGELTFDDTLVKVKDSFFKVRGKINNKKIVVEGNGELNKELKNKLEKFSNVFPEVSIKTPVKFKNFKVIYDNGTISYLGDHEISEHNLNLDLNQKKDYLSLNALFLDQTSDLKIQIKRQSNQTDIKANGKLELKDLSEVFDLKKHSFSGKLETSLNLSIPNKLETKNIKNLFDFYLTSHLISQDSYLKLDNLKYFYNGTPIFSVDLLGNFTEEKLKINDFALKWNSHQIKGDFTLSKKKNYLYLSGNLSGKDADLRKLIKKEKPSEKPKDIFQILDEIPLVININLHVDNLILPTSHQFENINGELIFDNRNKLLMVEIPNFHFCGLNGQAIYEKTSNSQYTFVEVFPSKGDFLDLFSCLYPEEMPEAILEGPYKLKGYFYAEGDKEKLIKKSEGVLEITSNKGYIYRVPVLAKVLAFLSPIDLFRGKVTNLENNLLEYEELSINTTIENSTLKLDNGFLSAIGFRLFGEGIVDLSKENLNLTFYVSPFKTIDVIIEKIPYLGKLILGKPRMLVYLPLQVTGSYRNYSIIPLHPSSIGKGIFDFIFRIFGIPEEFFQKAPQTKGLQKQKMLELKEKYEKIEENP</sequence>
<accession>F8C528</accession>
<name>F8C528_THEGP</name>
<dbReference type="GO" id="GO:0090313">
    <property type="term" value="P:regulation of protein targeting to membrane"/>
    <property type="evidence" value="ECO:0007669"/>
    <property type="project" value="TreeGrafter"/>
</dbReference>
<dbReference type="eggNOG" id="COG2982">
    <property type="taxonomic scope" value="Bacteria"/>
</dbReference>
<dbReference type="PANTHER" id="PTHR30441">
    <property type="entry name" value="DUF748 DOMAIN-CONTAINING PROTEIN"/>
    <property type="match status" value="1"/>
</dbReference>
<dbReference type="HOGENOM" id="CLU_272840_0_0_0"/>
<keyword evidence="1" id="KW-1133">Transmembrane helix</keyword>
<gene>
    <name evidence="2" type="ordered locus">TOPB45_1531</name>
</gene>
<proteinExistence type="predicted"/>
<dbReference type="STRING" id="795359.TOPB45_1531"/>
<protein>
    <submittedName>
        <fullName evidence="2">Uncharacterized protein</fullName>
    </submittedName>
</protein>
<evidence type="ECO:0000256" key="1">
    <source>
        <dbReference type="SAM" id="Phobius"/>
    </source>
</evidence>
<dbReference type="EMBL" id="CP002829">
    <property type="protein sequence ID" value="AEH23609.1"/>
    <property type="molecule type" value="Genomic_DNA"/>
</dbReference>
<keyword evidence="1" id="KW-0472">Membrane</keyword>
<dbReference type="PATRIC" id="fig|795359.3.peg.1558"/>
<feature type="transmembrane region" description="Helical" evidence="1">
    <location>
        <begin position="7"/>
        <end position="31"/>
    </location>
</feature>
<dbReference type="OrthoDB" id="9768949at2"/>
<evidence type="ECO:0000313" key="3">
    <source>
        <dbReference type="Proteomes" id="UP000006583"/>
    </source>
</evidence>
<dbReference type="Proteomes" id="UP000006583">
    <property type="component" value="Chromosome"/>
</dbReference>
<keyword evidence="1" id="KW-0812">Transmembrane</keyword>